<dbReference type="FunFam" id="1.10.10.200:FF:000002">
    <property type="entry name" value="Probable transcriptional regulatory protein CLM62_37755"/>
    <property type="match status" value="1"/>
</dbReference>
<evidence type="ECO:0000256" key="3">
    <source>
        <dbReference type="ARBA" id="ARBA00022490"/>
    </source>
</evidence>
<accession>A0A3B0TXF0</accession>
<dbReference type="InterPro" id="IPR029072">
    <property type="entry name" value="YebC-like"/>
</dbReference>
<dbReference type="Pfam" id="PF01709">
    <property type="entry name" value="Transcrip_reg"/>
    <property type="match status" value="1"/>
</dbReference>
<evidence type="ECO:0000256" key="4">
    <source>
        <dbReference type="ARBA" id="ARBA00023125"/>
    </source>
</evidence>
<dbReference type="GO" id="GO:0005829">
    <property type="term" value="C:cytosol"/>
    <property type="evidence" value="ECO:0007669"/>
    <property type="project" value="TreeGrafter"/>
</dbReference>
<proteinExistence type="inferred from homology"/>
<dbReference type="NCBIfam" id="NF009044">
    <property type="entry name" value="PRK12378.1"/>
    <property type="match status" value="1"/>
</dbReference>
<dbReference type="EMBL" id="UOEP01000146">
    <property type="protein sequence ID" value="VAW21480.1"/>
    <property type="molecule type" value="Genomic_DNA"/>
</dbReference>
<dbReference type="Gene3D" id="3.30.70.980">
    <property type="match status" value="2"/>
</dbReference>
<dbReference type="PANTHER" id="PTHR12532:SF6">
    <property type="entry name" value="TRANSCRIPTIONAL REGULATORY PROTEIN YEBC-RELATED"/>
    <property type="match status" value="1"/>
</dbReference>
<protein>
    <submittedName>
        <fullName evidence="8">Probable transcriptional regulatory protein YebC</fullName>
    </submittedName>
</protein>
<feature type="domain" description="TACO1/YebC-like second and third" evidence="6">
    <location>
        <begin position="80"/>
        <end position="236"/>
    </location>
</feature>
<keyword evidence="4" id="KW-0238">DNA-binding</keyword>
<dbReference type="InterPro" id="IPR049083">
    <property type="entry name" value="TACO1_YebC_N"/>
</dbReference>
<name>A0A3B0TXF0_9ZZZZ</name>
<dbReference type="InterPro" id="IPR017856">
    <property type="entry name" value="Integrase-like_N"/>
</dbReference>
<evidence type="ECO:0000256" key="2">
    <source>
        <dbReference type="ARBA" id="ARBA00008724"/>
    </source>
</evidence>
<dbReference type="GO" id="GO:0005739">
    <property type="term" value="C:mitochondrion"/>
    <property type="evidence" value="ECO:0007669"/>
    <property type="project" value="UniProtKB-SubCell"/>
</dbReference>
<keyword evidence="3" id="KW-0963">Cytoplasm</keyword>
<reference evidence="8" key="1">
    <citation type="submission" date="2018-06" db="EMBL/GenBank/DDBJ databases">
        <authorList>
            <person name="Zhirakovskaya E."/>
        </authorList>
    </citation>
    <scope>NUCLEOTIDE SEQUENCE</scope>
</reference>
<sequence length="249" mass="27532">MSGHSKWSTIKRKKGAADAKRSKMYSKLSKELTVAAQLGGPDESTNPRLRLAIQNAKGVNMPKDVIQRAINRADKDLSNFEEMNFEGYGPGGVAIFVECLSDNKNRTVGSVRSYFTKQNGALGTNGSLNFIFDRKGIFTVLKTGDFDLEEFELEMIDAGAEDIEDADGTIIITTALEDFGKVSRKLEEMGIEPESQELQRIPNSTTTLDIETAKQVLKLIDKLEDDDDVQKVFHNLEMTDELSEALGEG</sequence>
<evidence type="ECO:0000259" key="7">
    <source>
        <dbReference type="Pfam" id="PF20772"/>
    </source>
</evidence>
<dbReference type="NCBIfam" id="NF001030">
    <property type="entry name" value="PRK00110.1"/>
    <property type="match status" value="1"/>
</dbReference>
<dbReference type="NCBIfam" id="TIGR01033">
    <property type="entry name" value="YebC/PmpR family DNA-binding transcriptional regulator"/>
    <property type="match status" value="1"/>
</dbReference>
<comment type="subcellular location">
    <subcellularLocation>
        <location evidence="1">Mitochondrion</location>
    </subcellularLocation>
</comment>
<dbReference type="PANTHER" id="PTHR12532">
    <property type="entry name" value="TRANSLATIONAL ACTIVATOR OF CYTOCHROME C OXIDASE 1"/>
    <property type="match status" value="1"/>
</dbReference>
<evidence type="ECO:0000313" key="8">
    <source>
        <dbReference type="EMBL" id="VAW21480.1"/>
    </source>
</evidence>
<evidence type="ECO:0000256" key="5">
    <source>
        <dbReference type="SAM" id="MobiDB-lite"/>
    </source>
</evidence>
<dbReference type="SUPFAM" id="SSF75625">
    <property type="entry name" value="YebC-like"/>
    <property type="match status" value="1"/>
</dbReference>
<dbReference type="GO" id="GO:0003677">
    <property type="term" value="F:DNA binding"/>
    <property type="evidence" value="ECO:0007669"/>
    <property type="project" value="UniProtKB-KW"/>
</dbReference>
<comment type="similarity">
    <text evidence="2">Belongs to the TACO1 family.</text>
</comment>
<evidence type="ECO:0000256" key="1">
    <source>
        <dbReference type="ARBA" id="ARBA00004173"/>
    </source>
</evidence>
<evidence type="ECO:0000259" key="6">
    <source>
        <dbReference type="Pfam" id="PF01709"/>
    </source>
</evidence>
<dbReference type="InterPro" id="IPR002876">
    <property type="entry name" value="Transcrip_reg_TACO1-like"/>
</dbReference>
<dbReference type="Gene3D" id="1.10.10.200">
    <property type="match status" value="1"/>
</dbReference>
<feature type="domain" description="TACO1/YebC-like N-terminal" evidence="7">
    <location>
        <begin position="5"/>
        <end position="74"/>
    </location>
</feature>
<dbReference type="AlphaFoldDB" id="A0A3B0TXF0"/>
<gene>
    <name evidence="8" type="ORF">MNBD_BACTEROID01-611</name>
</gene>
<dbReference type="InterPro" id="IPR026564">
    <property type="entry name" value="Transcrip_reg_TACO1-like_dom3"/>
</dbReference>
<feature type="region of interest" description="Disordered" evidence="5">
    <location>
        <begin position="1"/>
        <end position="23"/>
    </location>
</feature>
<dbReference type="Pfam" id="PF20772">
    <property type="entry name" value="TACO1_YebC_N"/>
    <property type="match status" value="1"/>
</dbReference>
<dbReference type="HAMAP" id="MF_00693">
    <property type="entry name" value="Transcrip_reg_TACO1"/>
    <property type="match status" value="1"/>
</dbReference>
<dbReference type="InterPro" id="IPR048300">
    <property type="entry name" value="TACO1_YebC-like_2nd/3rd_dom"/>
</dbReference>
<organism evidence="8">
    <name type="scientific">hydrothermal vent metagenome</name>
    <dbReference type="NCBI Taxonomy" id="652676"/>
    <lineage>
        <taxon>unclassified sequences</taxon>
        <taxon>metagenomes</taxon>
        <taxon>ecological metagenomes</taxon>
    </lineage>
</organism>